<dbReference type="GO" id="GO:0061542">
    <property type="term" value="F:3-demethylubiquinol 3-O-methyltransferase activity"/>
    <property type="evidence" value="ECO:0007669"/>
    <property type="project" value="InterPro"/>
</dbReference>
<dbReference type="InterPro" id="IPR029063">
    <property type="entry name" value="SAM-dependent_MTases_sf"/>
</dbReference>
<evidence type="ECO:0000313" key="7">
    <source>
        <dbReference type="Proteomes" id="UP000587586"/>
    </source>
</evidence>
<evidence type="ECO:0000256" key="4">
    <source>
        <dbReference type="ARBA" id="ARBA00022691"/>
    </source>
</evidence>
<proteinExistence type="predicted"/>
<dbReference type="AlphaFoldDB" id="A0A6V8N4L9"/>
<name>A0A6V8N4L9_9BACT</name>
<dbReference type="CDD" id="cd02440">
    <property type="entry name" value="AdoMet_MTases"/>
    <property type="match status" value="1"/>
</dbReference>
<comment type="caution">
    <text evidence="6">The sequence shown here is derived from an EMBL/GenBank/DDBJ whole genome shotgun (WGS) entry which is preliminary data.</text>
</comment>
<dbReference type="GO" id="GO:0010420">
    <property type="term" value="F:polyprenyldihydroxybenzoate methyltransferase activity"/>
    <property type="evidence" value="ECO:0007669"/>
    <property type="project" value="InterPro"/>
</dbReference>
<evidence type="ECO:0000256" key="3">
    <source>
        <dbReference type="ARBA" id="ARBA00022688"/>
    </source>
</evidence>
<evidence type="ECO:0000256" key="2">
    <source>
        <dbReference type="ARBA" id="ARBA00022679"/>
    </source>
</evidence>
<sequence length="268" mass="30348">MRQRIAQDIYDRINNGIYDSEREQWWEPGSALYLIKGSLNPARLGFVKRVLERELRWSLPGRSALEVGCGGGILTEEIARLGFRTAGVDPAEHSLRIAEEHATQNGLAISYRKGSGEALPYPDASFDALFCCDVLEHVRDLPRVVAEISRVLRPGGVFFYDTINRSWASKLIAINLAQRWKRWAFLPEDLHVWEMFIKPTEMKALLALNGLVWREHRGLRPNASPLTVLRCLRQRARGELDFAELGRRLSLVECGATGLMYLGYAVKG</sequence>
<evidence type="ECO:0000256" key="1">
    <source>
        <dbReference type="ARBA" id="ARBA00022603"/>
    </source>
</evidence>
<evidence type="ECO:0000313" key="6">
    <source>
        <dbReference type="EMBL" id="GFO66797.1"/>
    </source>
</evidence>
<evidence type="ECO:0000259" key="5">
    <source>
        <dbReference type="Pfam" id="PF08241"/>
    </source>
</evidence>
<keyword evidence="4" id="KW-0949">S-adenosyl-L-methionine</keyword>
<keyword evidence="3" id="KW-0831">Ubiquinone biosynthesis</keyword>
<keyword evidence="7" id="KW-1185">Reference proteome</keyword>
<organism evidence="6 7">
    <name type="scientific">Geomonas limicola</name>
    <dbReference type="NCBI Taxonomy" id="2740186"/>
    <lineage>
        <taxon>Bacteria</taxon>
        <taxon>Pseudomonadati</taxon>
        <taxon>Thermodesulfobacteriota</taxon>
        <taxon>Desulfuromonadia</taxon>
        <taxon>Geobacterales</taxon>
        <taxon>Geobacteraceae</taxon>
        <taxon>Geomonas</taxon>
    </lineage>
</organism>
<keyword evidence="2 6" id="KW-0808">Transferase</keyword>
<reference evidence="7" key="1">
    <citation type="submission" date="2020-06" db="EMBL/GenBank/DDBJ databases">
        <title>Draft genomic sequecing of Geomonas sp. Red745.</title>
        <authorList>
            <person name="Itoh H."/>
            <person name="Xu Z.X."/>
            <person name="Ushijima N."/>
            <person name="Masuda Y."/>
            <person name="Shiratori Y."/>
            <person name="Senoo K."/>
        </authorList>
    </citation>
    <scope>NUCLEOTIDE SEQUENCE [LARGE SCALE GENOMIC DNA]</scope>
    <source>
        <strain evidence="7">Red745</strain>
    </source>
</reference>
<dbReference type="PANTHER" id="PTHR43464">
    <property type="entry name" value="METHYLTRANSFERASE"/>
    <property type="match status" value="1"/>
</dbReference>
<keyword evidence="1 6" id="KW-0489">Methyltransferase</keyword>
<dbReference type="InterPro" id="IPR010233">
    <property type="entry name" value="UbiG_MeTrfase"/>
</dbReference>
<dbReference type="Pfam" id="PF08241">
    <property type="entry name" value="Methyltransf_11"/>
    <property type="match status" value="1"/>
</dbReference>
<dbReference type="PANTHER" id="PTHR43464:SF19">
    <property type="entry name" value="UBIQUINONE BIOSYNTHESIS O-METHYLTRANSFERASE, MITOCHONDRIAL"/>
    <property type="match status" value="1"/>
</dbReference>
<dbReference type="GO" id="GO:0032259">
    <property type="term" value="P:methylation"/>
    <property type="evidence" value="ECO:0007669"/>
    <property type="project" value="UniProtKB-KW"/>
</dbReference>
<dbReference type="SUPFAM" id="SSF53335">
    <property type="entry name" value="S-adenosyl-L-methionine-dependent methyltransferases"/>
    <property type="match status" value="1"/>
</dbReference>
<keyword evidence="6" id="KW-0830">Ubiquinone</keyword>
<gene>
    <name evidence="6" type="primary">ubiG</name>
    <name evidence="6" type="ORF">GMLC_03760</name>
</gene>
<accession>A0A6V8N4L9</accession>
<feature type="domain" description="Methyltransferase type 11" evidence="5">
    <location>
        <begin position="65"/>
        <end position="159"/>
    </location>
</feature>
<dbReference type="RefSeq" id="WP_183359331.1">
    <property type="nucleotide sequence ID" value="NZ_BLXZ01000001.1"/>
</dbReference>
<dbReference type="NCBIfam" id="TIGR01983">
    <property type="entry name" value="UbiG"/>
    <property type="match status" value="1"/>
</dbReference>
<protein>
    <submittedName>
        <fullName evidence="6">Ubiquinone biosynthesis O-methyltransferase</fullName>
    </submittedName>
</protein>
<dbReference type="InterPro" id="IPR013216">
    <property type="entry name" value="Methyltransf_11"/>
</dbReference>
<dbReference type="Proteomes" id="UP000587586">
    <property type="component" value="Unassembled WGS sequence"/>
</dbReference>
<dbReference type="EMBL" id="BLXZ01000001">
    <property type="protein sequence ID" value="GFO66797.1"/>
    <property type="molecule type" value="Genomic_DNA"/>
</dbReference>
<dbReference type="Gene3D" id="3.40.50.150">
    <property type="entry name" value="Vaccinia Virus protein VP39"/>
    <property type="match status" value="1"/>
</dbReference>